<feature type="coiled-coil region" evidence="1">
    <location>
        <begin position="62"/>
        <end position="96"/>
    </location>
</feature>
<dbReference type="InterPro" id="IPR014147">
    <property type="entry name" value="T4SS_TrbJ"/>
</dbReference>
<name>A0A2A4YQT0_9PROT</name>
<evidence type="ECO:0000313" key="2">
    <source>
        <dbReference type="EMBL" id="PCI97071.1"/>
    </source>
</evidence>
<sequence>MGNFAHRYLPPKSRRLKMNIPPKFKRSLFAVMIGSMTLSMPVYQAHAFSLPVFDAGSFGQNIVEAAKTLQQINNQITQLQNEAQMLINQAKNLVKLPSSIAANLQNSLHGLDNLIRNASGVAYKISEIDQKFQNLFPDEYSAATSNNQIFQDAKAIWQQAKQGFQHSMHVQANVIEQVRNDQTILDSLISDSQSATGNLQVMQAGNQIQALAAKQNMQMQTLFAASARAEALNQAAALQTKEQARARFSNFLGDGSAYSH</sequence>
<organism evidence="2">
    <name type="scientific">OCS116 cluster bacterium</name>
    <dbReference type="NCBI Taxonomy" id="2030921"/>
    <lineage>
        <taxon>Bacteria</taxon>
        <taxon>Pseudomonadati</taxon>
        <taxon>Pseudomonadota</taxon>
        <taxon>Alphaproteobacteria</taxon>
        <taxon>OCS116 cluster</taxon>
    </lineage>
</organism>
<dbReference type="EMBL" id="NVUS01000034">
    <property type="protein sequence ID" value="PCI97071.1"/>
    <property type="molecule type" value="Genomic_DNA"/>
</dbReference>
<evidence type="ECO:0000256" key="1">
    <source>
        <dbReference type="SAM" id="Coils"/>
    </source>
</evidence>
<dbReference type="SUPFAM" id="SSF101082">
    <property type="entry name" value="Typo IV secretion system protein TraC"/>
    <property type="match status" value="1"/>
</dbReference>
<proteinExistence type="predicted"/>
<reference evidence="2" key="2">
    <citation type="journal article" date="2018" name="ISME J.">
        <title>A dynamic microbial community with high functional redundancy inhabits the cold, oxic subseafloor aquifer.</title>
        <authorList>
            <person name="Tully B.J."/>
            <person name="Wheat C.G."/>
            <person name="Glazer B.T."/>
            <person name="Huber J.A."/>
        </authorList>
    </citation>
    <scope>NUCLEOTIDE SEQUENCE</scope>
    <source>
        <strain evidence="2">NORP83</strain>
    </source>
</reference>
<gene>
    <name evidence="2" type="primary">trbJ</name>
    <name evidence="2" type="ORF">COB13_16580</name>
</gene>
<keyword evidence="1" id="KW-0175">Coiled coil</keyword>
<dbReference type="NCBIfam" id="TIGR02780">
    <property type="entry name" value="TrbJ_Ti"/>
    <property type="match status" value="1"/>
</dbReference>
<accession>A0A2A4YQT0</accession>
<protein>
    <submittedName>
        <fullName evidence="2">P-type conjugative transfer protein TrbJ</fullName>
    </submittedName>
</protein>
<dbReference type="AlphaFoldDB" id="A0A2A4YQT0"/>
<dbReference type="NCBIfam" id="NF010448">
    <property type="entry name" value="PRK13874.1"/>
    <property type="match status" value="1"/>
</dbReference>
<reference key="1">
    <citation type="submission" date="2017-08" db="EMBL/GenBank/DDBJ databases">
        <title>A dynamic microbial community with high functional redundancy inhabits the cold, oxic subseafloor aquifer.</title>
        <authorList>
            <person name="Tully B.J."/>
            <person name="Wheat C.G."/>
            <person name="Glazer B.T."/>
            <person name="Huber J.A."/>
        </authorList>
    </citation>
    <scope>NUCLEOTIDE SEQUENCE [LARGE SCALE GENOMIC DNA]</scope>
</reference>
<comment type="caution">
    <text evidence="2">The sequence shown here is derived from an EMBL/GenBank/DDBJ whole genome shotgun (WGS) entry which is preliminary data.</text>
</comment>